<feature type="region of interest" description="Disordered" evidence="1">
    <location>
        <begin position="1"/>
        <end position="49"/>
    </location>
</feature>
<evidence type="ECO:0008006" key="4">
    <source>
        <dbReference type="Google" id="ProtNLM"/>
    </source>
</evidence>
<reference evidence="2 3" key="1">
    <citation type="submission" date="2019-06" db="EMBL/GenBank/DDBJ databases">
        <title>A novel bacterium of genus Amaricoccus, isolated from marine sediment.</title>
        <authorList>
            <person name="Huang H."/>
            <person name="Mo K."/>
            <person name="Hu Y."/>
        </authorList>
    </citation>
    <scope>NUCLEOTIDE SEQUENCE [LARGE SCALE GENOMIC DNA]</scope>
    <source>
        <strain evidence="2 3">HB172011</strain>
    </source>
</reference>
<gene>
    <name evidence="2" type="ORF">FJM51_16370</name>
</gene>
<dbReference type="Gene3D" id="3.60.20.10">
    <property type="entry name" value="Glutamine Phosphoribosylpyrophosphate, subunit 1, domain 1"/>
    <property type="match status" value="1"/>
</dbReference>
<protein>
    <recommendedName>
        <fullName evidence="4">Asparagine synthetase domain-containing protein</fullName>
    </recommendedName>
</protein>
<accession>A0A501WGS8</accession>
<evidence type="ECO:0000313" key="3">
    <source>
        <dbReference type="Proteomes" id="UP000319255"/>
    </source>
</evidence>
<evidence type="ECO:0000313" key="2">
    <source>
        <dbReference type="EMBL" id="TPE48789.1"/>
    </source>
</evidence>
<dbReference type="OrthoDB" id="8335492at2"/>
<dbReference type="InterPro" id="IPR029055">
    <property type="entry name" value="Ntn_hydrolases_N"/>
</dbReference>
<keyword evidence="3" id="KW-1185">Reference proteome</keyword>
<comment type="caution">
    <text evidence="2">The sequence shown here is derived from an EMBL/GenBank/DDBJ whole genome shotgun (WGS) entry which is preliminary data.</text>
</comment>
<evidence type="ECO:0000256" key="1">
    <source>
        <dbReference type="SAM" id="MobiDB-lite"/>
    </source>
</evidence>
<dbReference type="SUPFAM" id="SSF56235">
    <property type="entry name" value="N-terminal nucleophile aminohydrolases (Ntn hydrolases)"/>
    <property type="match status" value="1"/>
</dbReference>
<name>A0A501WGS8_9RHOB</name>
<dbReference type="EMBL" id="VFRP01000019">
    <property type="protein sequence ID" value="TPE48789.1"/>
    <property type="molecule type" value="Genomic_DNA"/>
</dbReference>
<organism evidence="2 3">
    <name type="scientific">Amaricoccus solimangrovi</name>
    <dbReference type="NCBI Taxonomy" id="2589815"/>
    <lineage>
        <taxon>Bacteria</taxon>
        <taxon>Pseudomonadati</taxon>
        <taxon>Pseudomonadota</taxon>
        <taxon>Alphaproteobacteria</taxon>
        <taxon>Rhodobacterales</taxon>
        <taxon>Paracoccaceae</taxon>
        <taxon>Amaricoccus</taxon>
    </lineage>
</organism>
<feature type="compositionally biased region" description="Low complexity" evidence="1">
    <location>
        <begin position="14"/>
        <end position="33"/>
    </location>
</feature>
<dbReference type="AlphaFoldDB" id="A0A501WGS8"/>
<dbReference type="Proteomes" id="UP000319255">
    <property type="component" value="Unassembled WGS sequence"/>
</dbReference>
<feature type="region of interest" description="Disordered" evidence="1">
    <location>
        <begin position="551"/>
        <end position="570"/>
    </location>
</feature>
<feature type="compositionally biased region" description="Basic residues" evidence="1">
    <location>
        <begin position="556"/>
        <end position="570"/>
    </location>
</feature>
<proteinExistence type="predicted"/>
<sequence length="570" mass="62772">MNSHSLFVGDGDLAAAPETAARAPAASGPDAPAGQRQTAPADARGSRDRDPRLYRFGFVALHREDFPPEGEAQSLPRHLGWRRRLMGPIALWTHPETTLRVVGTGGVRFVFLGEVIPETDPALGDPFSPERLAAVVEGGDPALYDFLDTLAGRFALMVVEEERVRVFHDPMGARSVFYWSEGPFAVASHARLLARCVGAPPDPVIHALRRDPRFRRRKTKCLPGDLTLALGVQALTPNNGFDSATRSTARYWPRQPRRPGTLEDFHRALEHSMAALGRYAGAGHRPLIGATDGVDSRLLIAAFLKLGIRFETATWQMSKLAEPKRRIIRALARQAGEPHLETRATQADDRTRAVARSNGGGYKPVYQSTFDMRGAYGDRPEMLFIRGHGAEVMRGFFNIWPTRMKAPTAAEMARLYWSPAGNEVPPDLPEMFEGYIRRANWAAVAEMGFDPNDIFYWEHRMGMWSAGLNNEFDVAMRSVPGFNSRQLFAAALGLPPETRLTKKLFLDAVERFEPRLSGIPLGKMVAAPEARQAAAASSGREGVLASIRRATAGARKAARRGARTGRRVPT</sequence>
<dbReference type="RefSeq" id="WP_140455219.1">
    <property type="nucleotide sequence ID" value="NZ_VFRP01000019.1"/>
</dbReference>